<protein>
    <submittedName>
        <fullName evidence="4">ABC transporter substrate-binding protein</fullName>
    </submittedName>
</protein>
<evidence type="ECO:0000313" key="5">
    <source>
        <dbReference type="Proteomes" id="UP000253759"/>
    </source>
</evidence>
<keyword evidence="1" id="KW-0732">Signal</keyword>
<comment type="caution">
    <text evidence="4">The sequence shown here is derived from an EMBL/GenBank/DDBJ whole genome shotgun (WGS) entry which is preliminary data.</text>
</comment>
<keyword evidence="2" id="KW-1133">Transmembrane helix</keyword>
<keyword evidence="5" id="KW-1185">Reference proteome</keyword>
<reference evidence="5" key="1">
    <citation type="submission" date="2018-07" db="EMBL/GenBank/DDBJ databases">
        <authorList>
            <person name="Liu B.-T."/>
            <person name="Du Z."/>
        </authorList>
    </citation>
    <scope>NUCLEOTIDE SEQUENCE [LARGE SCALE GENOMIC DNA]</scope>
    <source>
        <strain evidence="5">XYN52</strain>
    </source>
</reference>
<evidence type="ECO:0000313" key="4">
    <source>
        <dbReference type="EMBL" id="RDE09919.1"/>
    </source>
</evidence>
<dbReference type="InterPro" id="IPR001638">
    <property type="entry name" value="Solute-binding_3/MltF_N"/>
</dbReference>
<proteinExistence type="predicted"/>
<sequence>MAGRTSSETKHSKPLSGLVRDLGALAIMFGLLLGAYFLPPDTSLHEVRTANRLSVCLPRLYPPLVTGDPANPGFDVDVLGEVASRLGVRLMLNYSSAMGRDFNPRNWRVTRAQCQILAGGVVLSQSVRSFLDTAPGPLSTGWTVLAPQTIDSLDGRRVAVFSGLTGLDRIGLSRYLRALGSEMHVAQSEEDLARQLREGTVDAAVTEALSGQQIAAHNDWVAHWLPEPFERYQLGYGFWRGDVTLLQAVEGILGDMERDGTMQALLDKYAMEPIEATLSEGIDAIEPDPVD</sequence>
<organism evidence="4 5">
    <name type="scientific">Pelagibacterium lacus</name>
    <dbReference type="NCBI Taxonomy" id="2282655"/>
    <lineage>
        <taxon>Bacteria</taxon>
        <taxon>Pseudomonadati</taxon>
        <taxon>Pseudomonadota</taxon>
        <taxon>Alphaproteobacteria</taxon>
        <taxon>Hyphomicrobiales</taxon>
        <taxon>Devosiaceae</taxon>
        <taxon>Pelagibacterium</taxon>
    </lineage>
</organism>
<gene>
    <name evidence="4" type="ORF">DVH29_03015</name>
</gene>
<dbReference type="SUPFAM" id="SSF53850">
    <property type="entry name" value="Periplasmic binding protein-like II"/>
    <property type="match status" value="1"/>
</dbReference>
<keyword evidence="2" id="KW-0812">Transmembrane</keyword>
<dbReference type="PANTHER" id="PTHR35936:SF17">
    <property type="entry name" value="ARGININE-BINDING EXTRACELLULAR PROTEIN ARTP"/>
    <property type="match status" value="1"/>
</dbReference>
<dbReference type="Proteomes" id="UP000253759">
    <property type="component" value="Unassembled WGS sequence"/>
</dbReference>
<dbReference type="RefSeq" id="WP_114644686.1">
    <property type="nucleotide sequence ID" value="NZ_QQNH01000003.1"/>
</dbReference>
<keyword evidence="2" id="KW-0472">Membrane</keyword>
<feature type="domain" description="Solute-binding protein family 3/N-terminal" evidence="3">
    <location>
        <begin position="52"/>
        <end position="273"/>
    </location>
</feature>
<dbReference type="AlphaFoldDB" id="A0A369W7F8"/>
<evidence type="ECO:0000256" key="2">
    <source>
        <dbReference type="SAM" id="Phobius"/>
    </source>
</evidence>
<accession>A0A369W7F8</accession>
<feature type="transmembrane region" description="Helical" evidence="2">
    <location>
        <begin position="21"/>
        <end position="38"/>
    </location>
</feature>
<dbReference type="OrthoDB" id="7812506at2"/>
<name>A0A369W7F8_9HYPH</name>
<evidence type="ECO:0000256" key="1">
    <source>
        <dbReference type="ARBA" id="ARBA00022729"/>
    </source>
</evidence>
<dbReference type="SMART" id="SM00062">
    <property type="entry name" value="PBPb"/>
    <property type="match status" value="1"/>
</dbReference>
<evidence type="ECO:0000259" key="3">
    <source>
        <dbReference type="SMART" id="SM00062"/>
    </source>
</evidence>
<dbReference type="PANTHER" id="PTHR35936">
    <property type="entry name" value="MEMBRANE-BOUND LYTIC MUREIN TRANSGLYCOSYLASE F"/>
    <property type="match status" value="1"/>
</dbReference>
<dbReference type="EMBL" id="QQNH01000003">
    <property type="protein sequence ID" value="RDE09919.1"/>
    <property type="molecule type" value="Genomic_DNA"/>
</dbReference>
<dbReference type="Gene3D" id="3.40.190.10">
    <property type="entry name" value="Periplasmic binding protein-like II"/>
    <property type="match status" value="2"/>
</dbReference>